<dbReference type="InterPro" id="IPR037107">
    <property type="entry name" value="Put_OMP_sf"/>
</dbReference>
<evidence type="ECO:0000256" key="1">
    <source>
        <dbReference type="SAM" id="SignalP"/>
    </source>
</evidence>
<proteinExistence type="predicted"/>
<evidence type="ECO:0008006" key="4">
    <source>
        <dbReference type="Google" id="ProtNLM"/>
    </source>
</evidence>
<gene>
    <name evidence="2" type="ORF">SAMN05421853_11217</name>
</gene>
<feature type="signal peptide" evidence="1">
    <location>
        <begin position="1"/>
        <end position="25"/>
    </location>
</feature>
<organism evidence="2 3">
    <name type="scientific">Roseivivax halotolerans</name>
    <dbReference type="NCBI Taxonomy" id="93684"/>
    <lineage>
        <taxon>Bacteria</taxon>
        <taxon>Pseudomonadati</taxon>
        <taxon>Pseudomonadota</taxon>
        <taxon>Alphaproteobacteria</taxon>
        <taxon>Rhodobacterales</taxon>
        <taxon>Roseobacteraceae</taxon>
        <taxon>Roseivivax</taxon>
    </lineage>
</organism>
<evidence type="ECO:0000313" key="2">
    <source>
        <dbReference type="EMBL" id="SFQ59460.1"/>
    </source>
</evidence>
<name>A0A1I5ZSR6_9RHOB</name>
<dbReference type="STRING" id="93684.SAMN05421853_11217"/>
<dbReference type="Pfam" id="PF09982">
    <property type="entry name" value="LpxR"/>
    <property type="match status" value="1"/>
</dbReference>
<reference evidence="3" key="1">
    <citation type="submission" date="2016-10" db="EMBL/GenBank/DDBJ databases">
        <authorList>
            <person name="Varghese N."/>
            <person name="Submissions S."/>
        </authorList>
    </citation>
    <scope>NUCLEOTIDE SEQUENCE [LARGE SCALE GENOMIC DNA]</scope>
    <source>
        <strain evidence="3">JCM 10271</strain>
    </source>
</reference>
<keyword evidence="1" id="KW-0732">Signal</keyword>
<dbReference type="Gene3D" id="2.40.128.140">
    <property type="entry name" value="Outer membrane protein"/>
    <property type="match status" value="1"/>
</dbReference>
<dbReference type="Proteomes" id="UP000243106">
    <property type="component" value="Unassembled WGS sequence"/>
</dbReference>
<keyword evidence="3" id="KW-1185">Reference proteome</keyword>
<protein>
    <recommendedName>
        <fullName evidence="4">Outer membrane protein</fullName>
    </recommendedName>
</protein>
<feature type="chain" id="PRO_5017183796" description="Outer membrane protein" evidence="1">
    <location>
        <begin position="26"/>
        <end position="314"/>
    </location>
</feature>
<accession>A0A1I5ZSR6</accession>
<dbReference type="InterPro" id="IPR018707">
    <property type="entry name" value="LpxR"/>
</dbReference>
<dbReference type="RefSeq" id="WP_245760283.1">
    <property type="nucleotide sequence ID" value="NZ_FOXV01000012.1"/>
</dbReference>
<dbReference type="EMBL" id="FOXV01000012">
    <property type="protein sequence ID" value="SFQ59460.1"/>
    <property type="molecule type" value="Genomic_DNA"/>
</dbReference>
<sequence length="314" mass="34493">MPFKIMDRRMPACAALCALALSVFAASASSAQERLRVGYGRLVINDSAGELKDRWRSGSIASSRVWGYGWDGQAPARPGELLELRLHGQVIAPSSLKDFNPDDRLYAGALSAGLHTHFQRGLAEVSLGGDLVVTGPQTRLDELQTALHDLLNIPRPSEDILDEQIENGFHPTLVAEVGSTFELGTVGRVRPFTELRWGAETLARVGFDMSFGAFGKDELMVRESVSGQQYQVISKDPVGTSFFLGADVAQVESSVYMPEDRGPELEQNRHRLRAGVNWQGKSWGAQYGVTYLSEEFEGQPEGQFLGGVRIKYNF</sequence>
<dbReference type="AlphaFoldDB" id="A0A1I5ZSR6"/>
<evidence type="ECO:0000313" key="3">
    <source>
        <dbReference type="Proteomes" id="UP000243106"/>
    </source>
</evidence>